<dbReference type="AlphaFoldDB" id="A0A8J3EZY0"/>
<evidence type="ECO:0000313" key="1">
    <source>
        <dbReference type="EMBL" id="GGI15409.1"/>
    </source>
</evidence>
<organism evidence="1 2">
    <name type="scientific">Gottfriedia solisilvae</name>
    <dbReference type="NCBI Taxonomy" id="1516104"/>
    <lineage>
        <taxon>Bacteria</taxon>
        <taxon>Bacillati</taxon>
        <taxon>Bacillota</taxon>
        <taxon>Bacilli</taxon>
        <taxon>Bacillales</taxon>
        <taxon>Bacillaceae</taxon>
        <taxon>Gottfriedia</taxon>
    </lineage>
</organism>
<reference evidence="2" key="1">
    <citation type="journal article" date="2019" name="Int. J. Syst. Evol. Microbiol.">
        <title>The Global Catalogue of Microorganisms (GCM) 10K type strain sequencing project: providing services to taxonomists for standard genome sequencing and annotation.</title>
        <authorList>
            <consortium name="The Broad Institute Genomics Platform"/>
            <consortium name="The Broad Institute Genome Sequencing Center for Infectious Disease"/>
            <person name="Wu L."/>
            <person name="Ma J."/>
        </authorList>
    </citation>
    <scope>NUCLEOTIDE SEQUENCE [LARGE SCALE GENOMIC DNA]</scope>
    <source>
        <strain evidence="2">CGMCC 1.14993</strain>
    </source>
</reference>
<proteinExistence type="predicted"/>
<dbReference type="EMBL" id="BMHB01000001">
    <property type="protein sequence ID" value="GGI15409.1"/>
    <property type="molecule type" value="Genomic_DNA"/>
</dbReference>
<keyword evidence="2" id="KW-1185">Reference proteome</keyword>
<accession>A0A8J3EZY0</accession>
<protein>
    <submittedName>
        <fullName evidence="1">Uncharacterized protein</fullName>
    </submittedName>
</protein>
<comment type="caution">
    <text evidence="1">The sequence shown here is derived from an EMBL/GenBank/DDBJ whole genome shotgun (WGS) entry which is preliminary data.</text>
</comment>
<evidence type="ECO:0000313" key="2">
    <source>
        <dbReference type="Proteomes" id="UP000626244"/>
    </source>
</evidence>
<gene>
    <name evidence="1" type="ORF">GCM10007380_27830</name>
</gene>
<name>A0A8J3EZY0_9BACI</name>
<dbReference type="Proteomes" id="UP000626244">
    <property type="component" value="Unassembled WGS sequence"/>
</dbReference>
<sequence>MIPRHRFFKIPCQFQGISFVERGINMLFKGGGWIFINKIPSIPMRKVKLLNKID</sequence>